<proteinExistence type="predicted"/>
<name>A0ABW5BTS1_9BACI</name>
<comment type="caution">
    <text evidence="2">The sequence shown here is derived from an EMBL/GenBank/DDBJ whole genome shotgun (WGS) entry which is preliminary data.</text>
</comment>
<dbReference type="PANTHER" id="PTHR40055">
    <property type="entry name" value="TRANSCRIPTIONAL REGULATOR YGIV-RELATED"/>
    <property type="match status" value="1"/>
</dbReference>
<reference evidence="3" key="1">
    <citation type="journal article" date="2019" name="Int. J. Syst. Evol. Microbiol.">
        <title>The Global Catalogue of Microorganisms (GCM) 10K type strain sequencing project: providing services to taxonomists for standard genome sequencing and annotation.</title>
        <authorList>
            <consortium name="The Broad Institute Genomics Platform"/>
            <consortium name="The Broad Institute Genome Sequencing Center for Infectious Disease"/>
            <person name="Wu L."/>
            <person name="Ma J."/>
        </authorList>
    </citation>
    <scope>NUCLEOTIDE SEQUENCE [LARGE SCALE GENOMIC DNA]</scope>
    <source>
        <strain evidence="3">CGMCC 1.15474</strain>
    </source>
</reference>
<dbReference type="RefSeq" id="WP_379049475.1">
    <property type="nucleotide sequence ID" value="NZ_JBHUIK010000001.1"/>
</dbReference>
<dbReference type="SUPFAM" id="SSF55136">
    <property type="entry name" value="Probable bacterial effector-binding domain"/>
    <property type="match status" value="1"/>
</dbReference>
<sequence length="149" mass="17109">MNCKIETLPTYRVAYFRRVGPYGSANHEVMEKLKTWAKEKKLLDSATILAIPQDNPETTPLDNCRFDACIVVSEDFQLDDTILENELLGGRYLVYKVEHTAEEIQKAYTEIFSSIQSSGYQLDNKPIMERYVGDMISNPYCEICVPLKQ</sequence>
<dbReference type="InterPro" id="IPR029442">
    <property type="entry name" value="GyrI-like"/>
</dbReference>
<evidence type="ECO:0000259" key="1">
    <source>
        <dbReference type="SMART" id="SM00871"/>
    </source>
</evidence>
<dbReference type="SMART" id="SM00871">
    <property type="entry name" value="AraC_E_bind"/>
    <property type="match status" value="1"/>
</dbReference>
<feature type="domain" description="AraC effector-binding" evidence="1">
    <location>
        <begin position="1"/>
        <end position="148"/>
    </location>
</feature>
<accession>A0ABW5BTS1</accession>
<dbReference type="InterPro" id="IPR011256">
    <property type="entry name" value="Reg_factor_effector_dom_sf"/>
</dbReference>
<evidence type="ECO:0000313" key="3">
    <source>
        <dbReference type="Proteomes" id="UP001597318"/>
    </source>
</evidence>
<evidence type="ECO:0000313" key="2">
    <source>
        <dbReference type="EMBL" id="MFD2212246.1"/>
    </source>
</evidence>
<dbReference type="Pfam" id="PF06445">
    <property type="entry name" value="GyrI-like"/>
    <property type="match status" value="1"/>
</dbReference>
<dbReference type="InterPro" id="IPR050908">
    <property type="entry name" value="SmbC-like"/>
</dbReference>
<protein>
    <submittedName>
        <fullName evidence="2">GyrI-like domain-containing protein</fullName>
    </submittedName>
</protein>
<gene>
    <name evidence="2" type="ORF">ACFSKK_00810</name>
</gene>
<keyword evidence="3" id="KW-1185">Reference proteome</keyword>
<dbReference type="PANTHER" id="PTHR40055:SF1">
    <property type="entry name" value="TRANSCRIPTIONAL REGULATOR YGIV-RELATED"/>
    <property type="match status" value="1"/>
</dbReference>
<dbReference type="EMBL" id="JBHUIK010000001">
    <property type="protein sequence ID" value="MFD2212246.1"/>
    <property type="molecule type" value="Genomic_DNA"/>
</dbReference>
<organism evidence="2 3">
    <name type="scientific">Metabacillus endolithicus</name>
    <dbReference type="NCBI Taxonomy" id="1535204"/>
    <lineage>
        <taxon>Bacteria</taxon>
        <taxon>Bacillati</taxon>
        <taxon>Bacillota</taxon>
        <taxon>Bacilli</taxon>
        <taxon>Bacillales</taxon>
        <taxon>Bacillaceae</taxon>
        <taxon>Metabacillus</taxon>
    </lineage>
</organism>
<dbReference type="InterPro" id="IPR010499">
    <property type="entry name" value="AraC_E-bd"/>
</dbReference>
<dbReference type="Proteomes" id="UP001597318">
    <property type="component" value="Unassembled WGS sequence"/>
</dbReference>
<dbReference type="Gene3D" id="3.20.80.10">
    <property type="entry name" value="Regulatory factor, effector binding domain"/>
    <property type="match status" value="1"/>
</dbReference>